<reference evidence="1 2" key="2">
    <citation type="submission" date="2017-10" db="EMBL/GenBank/DDBJ databases">
        <title>Genome analyses suggest a sexual origin of heterokaryosis in a supposedly ancient asexual fungus.</title>
        <authorList>
            <person name="Corradi N."/>
            <person name="Sedzielewska K."/>
            <person name="Noel J."/>
            <person name="Charron P."/>
            <person name="Farinelli L."/>
            <person name="Marton T."/>
            <person name="Kruger M."/>
            <person name="Pelin A."/>
            <person name="Brachmann A."/>
            <person name="Corradi N."/>
        </authorList>
    </citation>
    <scope>NUCLEOTIDE SEQUENCE [LARGE SCALE GENOMIC DNA]</scope>
    <source>
        <strain evidence="1 2">A1</strain>
    </source>
</reference>
<dbReference type="InterPro" id="IPR036397">
    <property type="entry name" value="RNaseH_sf"/>
</dbReference>
<gene>
    <name evidence="1" type="ORF">RhiirA1_459772</name>
</gene>
<dbReference type="VEuPathDB" id="FungiDB:FUN_013069"/>
<dbReference type="Gene3D" id="3.30.420.10">
    <property type="entry name" value="Ribonuclease H-like superfamily/Ribonuclease H"/>
    <property type="match status" value="1"/>
</dbReference>
<accession>A0A2N0RSX2</accession>
<dbReference type="AlphaFoldDB" id="A0A2N0RSX2"/>
<evidence type="ECO:0000313" key="2">
    <source>
        <dbReference type="Proteomes" id="UP000232688"/>
    </source>
</evidence>
<dbReference type="VEuPathDB" id="FungiDB:RhiirA1_459772"/>
<name>A0A2N0RSX2_9GLOM</name>
<comment type="caution">
    <text evidence="1">The sequence shown here is derived from an EMBL/GenBank/DDBJ whole genome shotgun (WGS) entry which is preliminary data.</text>
</comment>
<evidence type="ECO:0008006" key="3">
    <source>
        <dbReference type="Google" id="ProtNLM"/>
    </source>
</evidence>
<dbReference type="Proteomes" id="UP000232688">
    <property type="component" value="Unassembled WGS sequence"/>
</dbReference>
<organism evidence="1 2">
    <name type="scientific">Rhizophagus irregularis</name>
    <dbReference type="NCBI Taxonomy" id="588596"/>
    <lineage>
        <taxon>Eukaryota</taxon>
        <taxon>Fungi</taxon>
        <taxon>Fungi incertae sedis</taxon>
        <taxon>Mucoromycota</taxon>
        <taxon>Glomeromycotina</taxon>
        <taxon>Glomeromycetes</taxon>
        <taxon>Glomerales</taxon>
        <taxon>Glomeraceae</taxon>
        <taxon>Rhizophagus</taxon>
    </lineage>
</organism>
<proteinExistence type="predicted"/>
<sequence>MTLRLKQLQNKFWIEDNIVSVFPFDNNFYKKLFYSKRNYDNWILENIKILKNNNIDISINNKLSIEKYKITGGNNIPVRKILGTDKFFNNIHQIKKDGPKKWYKELQNIITIDGKTLKPEYKTSAVSHFKGYNMAQCEIDRNNILKQLTFIGVWNNRSNDIEIGCELDNIEQLNQKTFNCNILVNTNDCLIVRVQSNNAINDVHYRLILNNNNLKAILQTNLLDITDLSYNNFLFKNNWKSYETTINHSVLSIDRLVKINDNLITKLEVTIYTDSNNVITGYYDIIDRNNFIISPRKFFKIRTNNIYWSILREIIVTNNLTLDFIKVKRHSDNYFNNYIDEFITHTDETLNLVFKANNLNNLDYVSH</sequence>
<dbReference type="GO" id="GO:0003676">
    <property type="term" value="F:nucleic acid binding"/>
    <property type="evidence" value="ECO:0007669"/>
    <property type="project" value="InterPro"/>
</dbReference>
<evidence type="ECO:0000313" key="1">
    <source>
        <dbReference type="EMBL" id="PKC66400.1"/>
    </source>
</evidence>
<protein>
    <recommendedName>
        <fullName evidence="3">RNase H type-1 domain-containing protein</fullName>
    </recommendedName>
</protein>
<reference evidence="1 2" key="1">
    <citation type="submission" date="2017-10" db="EMBL/GenBank/DDBJ databases">
        <title>Extensive intraspecific genome diversity in a model arbuscular mycorrhizal fungus.</title>
        <authorList>
            <person name="Chen E.C.H."/>
            <person name="Morin E."/>
            <person name="Baudet D."/>
            <person name="Noel J."/>
            <person name="Ndikumana S."/>
            <person name="Charron P."/>
            <person name="St-Onge C."/>
            <person name="Giorgi J."/>
            <person name="Grigoriev I.V."/>
            <person name="Roux C."/>
            <person name="Martin F.M."/>
            <person name="Corradi N."/>
        </authorList>
    </citation>
    <scope>NUCLEOTIDE SEQUENCE [LARGE SCALE GENOMIC DNA]</scope>
    <source>
        <strain evidence="1 2">A1</strain>
    </source>
</reference>
<dbReference type="EMBL" id="LLXH01000466">
    <property type="protein sequence ID" value="PKC66400.1"/>
    <property type="molecule type" value="Genomic_DNA"/>
</dbReference>